<proteinExistence type="predicted"/>
<keyword evidence="2" id="KW-1185">Reference proteome</keyword>
<dbReference type="AlphaFoldDB" id="A0ABD6ADT4"/>
<dbReference type="InterPro" id="IPR029045">
    <property type="entry name" value="ClpP/crotonase-like_dom_sf"/>
</dbReference>
<reference evidence="1 2" key="1">
    <citation type="journal article" date="2019" name="Int. J. Syst. Evol. Microbiol.">
        <title>The Global Catalogue of Microorganisms (GCM) 10K type strain sequencing project: providing services to taxonomists for standard genome sequencing and annotation.</title>
        <authorList>
            <consortium name="The Broad Institute Genomics Platform"/>
            <consortium name="The Broad Institute Genome Sequencing Center for Infectious Disease"/>
            <person name="Wu L."/>
            <person name="Ma J."/>
        </authorList>
    </citation>
    <scope>NUCLEOTIDE SEQUENCE [LARGE SCALE GENOMIC DNA]</scope>
    <source>
        <strain evidence="1 2">PSR21</strain>
    </source>
</reference>
<dbReference type="PANTHER" id="PTHR43459:SF1">
    <property type="entry name" value="EG:BACN32G11.4 PROTEIN"/>
    <property type="match status" value="1"/>
</dbReference>
<protein>
    <submittedName>
        <fullName evidence="1">Enoyl-CoA hydratase/isomerase family protein</fullName>
    </submittedName>
</protein>
<sequence length="274" mass="30103">MSGGRRAAVVRTATMYEDIRCEIDRGIATITIDRPEVYDAFRRQTILELNAALRDVTADDGVYVVVLTGAGDGFCAGADVNDMPDWHEEMTKEDYAGYLWGVQNVVRQLRGMNEPSIAAVGGPAIGAGCDFALACDVRVVGHDAVLREGFVRIGLVPGDGGGWLLPRLIGESKAKEYLLTGRDITPEDAVELGLAVEIADDPLAAARAFAEEIRDLPATAVRYTNELVDPQRSFEDYCERAIEYQWACVNDAEHHEAAAAFREKREPDYDRDYV</sequence>
<dbReference type="EMBL" id="JBHTBF010000003">
    <property type="protein sequence ID" value="MFC7318691.1"/>
    <property type="molecule type" value="Genomic_DNA"/>
</dbReference>
<dbReference type="CDD" id="cd06558">
    <property type="entry name" value="crotonase-like"/>
    <property type="match status" value="1"/>
</dbReference>
<dbReference type="InterPro" id="IPR001753">
    <property type="entry name" value="Enoyl-CoA_hydra/iso"/>
</dbReference>
<accession>A0ABD6ADT4</accession>
<name>A0ABD6ADT4_9EURY</name>
<dbReference type="SUPFAM" id="SSF52096">
    <property type="entry name" value="ClpP/crotonase"/>
    <property type="match status" value="1"/>
</dbReference>
<dbReference type="Gene3D" id="3.90.226.10">
    <property type="entry name" value="2-enoyl-CoA Hydratase, Chain A, domain 1"/>
    <property type="match status" value="1"/>
</dbReference>
<gene>
    <name evidence="1" type="ORF">ACFQPE_18100</name>
</gene>
<dbReference type="Proteomes" id="UP001596547">
    <property type="component" value="Unassembled WGS sequence"/>
</dbReference>
<dbReference type="PANTHER" id="PTHR43459">
    <property type="entry name" value="ENOYL-COA HYDRATASE"/>
    <property type="match status" value="1"/>
</dbReference>
<dbReference type="Pfam" id="PF00378">
    <property type="entry name" value="ECH_1"/>
    <property type="match status" value="1"/>
</dbReference>
<comment type="caution">
    <text evidence="1">The sequence shown here is derived from an EMBL/GenBank/DDBJ whole genome shotgun (WGS) entry which is preliminary data.</text>
</comment>
<dbReference type="RefSeq" id="WP_379794601.1">
    <property type="nucleotide sequence ID" value="NZ_JBHTBF010000003.1"/>
</dbReference>
<organism evidence="1 2">
    <name type="scientific">Halomarina halobia</name>
    <dbReference type="NCBI Taxonomy" id="3033386"/>
    <lineage>
        <taxon>Archaea</taxon>
        <taxon>Methanobacteriati</taxon>
        <taxon>Methanobacteriota</taxon>
        <taxon>Stenosarchaea group</taxon>
        <taxon>Halobacteria</taxon>
        <taxon>Halobacteriales</taxon>
        <taxon>Natronomonadaceae</taxon>
        <taxon>Halomarina</taxon>
    </lineage>
</organism>
<evidence type="ECO:0000313" key="1">
    <source>
        <dbReference type="EMBL" id="MFC7318691.1"/>
    </source>
</evidence>
<evidence type="ECO:0000313" key="2">
    <source>
        <dbReference type="Proteomes" id="UP001596547"/>
    </source>
</evidence>